<gene>
    <name evidence="2" type="ORF">DFR85_14510</name>
</gene>
<feature type="transmembrane region" description="Helical" evidence="1">
    <location>
        <begin position="137"/>
        <end position="156"/>
    </location>
</feature>
<dbReference type="Proteomes" id="UP000248044">
    <property type="component" value="Chromosome"/>
</dbReference>
<feature type="transmembrane region" description="Helical" evidence="1">
    <location>
        <begin position="325"/>
        <end position="347"/>
    </location>
</feature>
<feature type="transmembrane region" description="Helical" evidence="1">
    <location>
        <begin position="213"/>
        <end position="231"/>
    </location>
</feature>
<feature type="transmembrane region" description="Helical" evidence="1">
    <location>
        <begin position="111"/>
        <end position="131"/>
    </location>
</feature>
<dbReference type="SUPFAM" id="SSF103473">
    <property type="entry name" value="MFS general substrate transporter"/>
    <property type="match status" value="1"/>
</dbReference>
<dbReference type="OrthoDB" id="44242at2157"/>
<keyword evidence="1" id="KW-1133">Transmembrane helix</keyword>
<organism evidence="2 3">
    <name type="scientific">Acidianus brierleyi</name>
    <dbReference type="NCBI Taxonomy" id="41673"/>
    <lineage>
        <taxon>Archaea</taxon>
        <taxon>Thermoproteota</taxon>
        <taxon>Thermoprotei</taxon>
        <taxon>Sulfolobales</taxon>
        <taxon>Sulfolobaceae</taxon>
        <taxon>Acidianus</taxon>
    </lineage>
</organism>
<feature type="transmembrane region" description="Helical" evidence="1">
    <location>
        <begin position="59"/>
        <end position="76"/>
    </location>
</feature>
<protein>
    <recommendedName>
        <fullName evidence="4">MFS transporter</fullName>
    </recommendedName>
</protein>
<keyword evidence="1" id="KW-0472">Membrane</keyword>
<feature type="transmembrane region" description="Helical" evidence="1">
    <location>
        <begin position="82"/>
        <end position="102"/>
    </location>
</feature>
<feature type="transmembrane region" description="Helical" evidence="1">
    <location>
        <begin position="7"/>
        <end position="26"/>
    </location>
</feature>
<evidence type="ECO:0008006" key="4">
    <source>
        <dbReference type="Google" id="ProtNLM"/>
    </source>
</evidence>
<dbReference type="EMBL" id="CP029289">
    <property type="protein sequence ID" value="AWR95621.1"/>
    <property type="molecule type" value="Genomic_DNA"/>
</dbReference>
<evidence type="ECO:0000313" key="3">
    <source>
        <dbReference type="Proteomes" id="UP000248044"/>
    </source>
</evidence>
<reference evidence="2 3" key="1">
    <citation type="submission" date="2018-05" db="EMBL/GenBank/DDBJ databases">
        <title>Complete Genome Sequences of Extremely Thermoacidophilic, Metal-Mobilizing Type-Strain Members of the Archaeal Family Sulfolobaceae: Acidianus brierleyi DSM-1651T, Acidianus sulfidivorans DSM-18786T, Metallosphaera hakonensis DSM-7519T, and Metallosphaera prunae DSM-10039T.</title>
        <authorList>
            <person name="Counts J.A."/>
            <person name="Kelly R.M."/>
        </authorList>
    </citation>
    <scope>NUCLEOTIDE SEQUENCE [LARGE SCALE GENOMIC DNA]</scope>
    <source>
        <strain evidence="2 3">DSM 1651</strain>
    </source>
</reference>
<dbReference type="InterPro" id="IPR036259">
    <property type="entry name" value="MFS_trans_sf"/>
</dbReference>
<evidence type="ECO:0000256" key="1">
    <source>
        <dbReference type="SAM" id="Phobius"/>
    </source>
</evidence>
<keyword evidence="3" id="KW-1185">Reference proteome</keyword>
<evidence type="ECO:0000313" key="2">
    <source>
        <dbReference type="EMBL" id="AWR95621.1"/>
    </source>
</evidence>
<sequence length="351" mass="40083">MVFRSIFSLFTGFMSFSFIALMKIYGLNSFQVGLVLTLIMITQSISYIVLIIFSIGRNIVVSAIMEVLIGLSLLFFKNVYSFLSAAILMGVSNAIFSSVIILQKDFVRKDYSILMTLTSLLNILGIGLFYLRSFINFDIILFAVILALISNVIISLKIKYEEPKGTLRELFRLKSIWIIFPLKFFAAMRRVLVVSYIPLILLSVFSTYPPGKISLYLAFFQIPLILFLYIGHKISNKVYIIMTIMEFFLFLLLSVFYNISIFVFLSIILLANATAYLRAPAVEETVVKLLRFNTKLSAFSHLTDMVFLTLSSILFSLLIKFHLYYVMFVLAGLASFLQSIMIFRIMANHSK</sequence>
<feature type="transmembrane region" description="Helical" evidence="1">
    <location>
        <begin position="32"/>
        <end position="52"/>
    </location>
</feature>
<proteinExistence type="predicted"/>
<feature type="transmembrane region" description="Helical" evidence="1">
    <location>
        <begin position="298"/>
        <end position="319"/>
    </location>
</feature>
<accession>A0A2U9IHY9</accession>
<keyword evidence="1" id="KW-0812">Transmembrane</keyword>
<dbReference type="KEGG" id="abri:DFR85_14510"/>
<dbReference type="AlphaFoldDB" id="A0A2U9IHY9"/>
<name>A0A2U9IHY9_9CREN</name>